<keyword evidence="2" id="KW-1185">Reference proteome</keyword>
<accession>A0ABY6ICN2</accession>
<reference evidence="1" key="1">
    <citation type="submission" date="2022-10" db="EMBL/GenBank/DDBJ databases">
        <title>Cytochrome P450 Catalyzes Benzene Ring Formation in the Biosynthesis of Trialkyl-Substituted Aromatic Polyketides.</title>
        <authorList>
            <person name="Zhao E."/>
            <person name="Ge H."/>
        </authorList>
    </citation>
    <scope>NUCLEOTIDE SEQUENCE</scope>
    <source>
        <strain evidence="1">NA0869</strain>
    </source>
</reference>
<dbReference type="Proteomes" id="UP001163878">
    <property type="component" value="Chromosome"/>
</dbReference>
<dbReference type="RefSeq" id="WP_264245822.1">
    <property type="nucleotide sequence ID" value="NZ_CP107567.1"/>
</dbReference>
<proteinExistence type="predicted"/>
<gene>
    <name evidence="1" type="ORF">OGH68_19850</name>
</gene>
<dbReference type="EMBL" id="CP107567">
    <property type="protein sequence ID" value="UYQ63490.1"/>
    <property type="molecule type" value="Genomic_DNA"/>
</dbReference>
<sequence>MSMYASATAGPLSLVRGGAAREFTVTVNNGNTRAYSALRVVFQMEMMIGDEGATPPQNGFTLERRDPASGTWKTVELRVANDVQPHFLFSGGTPLAEEAARTERYRIRAGKTGPTGSTALMIRLVDTTAPDDAAYERGVPAATSLMVTARRD</sequence>
<organism evidence="1 2">
    <name type="scientific">Streptomyces peucetius</name>
    <dbReference type="NCBI Taxonomy" id="1950"/>
    <lineage>
        <taxon>Bacteria</taxon>
        <taxon>Bacillati</taxon>
        <taxon>Actinomycetota</taxon>
        <taxon>Actinomycetes</taxon>
        <taxon>Kitasatosporales</taxon>
        <taxon>Streptomycetaceae</taxon>
        <taxon>Streptomyces</taxon>
    </lineage>
</organism>
<evidence type="ECO:0000313" key="1">
    <source>
        <dbReference type="EMBL" id="UYQ63490.1"/>
    </source>
</evidence>
<protein>
    <submittedName>
        <fullName evidence="1">Uncharacterized protein</fullName>
    </submittedName>
</protein>
<evidence type="ECO:0000313" key="2">
    <source>
        <dbReference type="Proteomes" id="UP001163878"/>
    </source>
</evidence>
<name>A0ABY6ICN2_STRPE</name>